<dbReference type="AlphaFoldDB" id="U2FM53"/>
<proteinExistence type="inferred from homology"/>
<dbReference type="SUPFAM" id="SSF56801">
    <property type="entry name" value="Acetyl-CoA synthetase-like"/>
    <property type="match status" value="1"/>
</dbReference>
<feature type="transmembrane region" description="Helical" evidence="3">
    <location>
        <begin position="48"/>
        <end position="67"/>
    </location>
</feature>
<dbReference type="InterPro" id="IPR020845">
    <property type="entry name" value="AMP-binding_CS"/>
</dbReference>
<dbReference type="RefSeq" id="WP_021092869.1">
    <property type="nucleotide sequence ID" value="NZ_ANNJ01000009.1"/>
</dbReference>
<keyword evidence="3" id="KW-1133">Transmembrane helix</keyword>
<dbReference type="PANTHER" id="PTHR24096:SF149">
    <property type="entry name" value="AMP-BINDING DOMAIN-CONTAINING PROTEIN-RELATED"/>
    <property type="match status" value="1"/>
</dbReference>
<keyword evidence="3" id="KW-0472">Membrane</keyword>
<dbReference type="Proteomes" id="UP000016625">
    <property type="component" value="Unassembled WGS sequence"/>
</dbReference>
<name>U2FM53_9BACT</name>
<evidence type="ECO:0000259" key="4">
    <source>
        <dbReference type="Pfam" id="PF00501"/>
    </source>
</evidence>
<organism evidence="6 7">
    <name type="scientific">Campylobacter concisus UNSW2</name>
    <dbReference type="NCBI Taxonomy" id="1242965"/>
    <lineage>
        <taxon>Bacteria</taxon>
        <taxon>Pseudomonadati</taxon>
        <taxon>Campylobacterota</taxon>
        <taxon>Epsilonproteobacteria</taxon>
        <taxon>Campylobacterales</taxon>
        <taxon>Campylobacteraceae</taxon>
        <taxon>Campylobacter</taxon>
    </lineage>
</organism>
<dbReference type="EMBL" id="ANNJ01000009">
    <property type="protein sequence ID" value="ERJ31727.1"/>
    <property type="molecule type" value="Genomic_DNA"/>
</dbReference>
<protein>
    <submittedName>
        <fullName evidence="6">Long-chain-fatty-acid--CoA ligase</fullName>
    </submittedName>
</protein>
<dbReference type="GO" id="GO:0016405">
    <property type="term" value="F:CoA-ligase activity"/>
    <property type="evidence" value="ECO:0007669"/>
    <property type="project" value="TreeGrafter"/>
</dbReference>
<dbReference type="InterPro" id="IPR000873">
    <property type="entry name" value="AMP-dep_synth/lig_dom"/>
</dbReference>
<comment type="similarity">
    <text evidence="1">Belongs to the ATP-dependent AMP-binding enzyme family.</text>
</comment>
<sequence length="446" mass="50033">MNKMVDKFKDNDQTAIIYDGKKYSYNELYIKIKEIESFIKGKIKSGEVVAILADYSFVSIALFFALYENKNIIAPITSTSKKEIDGKVKESFSTKIINLENENLVITNIKSEASHKIINDLQTSKCAGLILFSSGSTGAPKAMIHNLDTLVDSYGDKKQKQINMLVFLMFDHIGGINTMLNILSMNATMIIPQNRNADDICKLIEEYKIAVLPSSPTFLNLILINRSYEKYDLSSLRMITYGTETMPEGLLGRLKAVFSKVKFLQTFGTSETGIAATSSKSSSSTFMKIDDENLEYKIVDNELWLRSKTQILGYLNRSMESFTNDGWFKTGDLVELDNEGFIKIIGRNKEIINVGGQKVLPSEVESVLLGMDEIEDCLVYGEQNAITGQSVSCDVVLKSGVEADGLKILVRKFCKDKLDNFKIPTRVNVVQKTKLTERFKKSRIKG</sequence>
<dbReference type="InterPro" id="IPR042099">
    <property type="entry name" value="ANL_N_sf"/>
</dbReference>
<reference evidence="6 7" key="1">
    <citation type="journal article" date="2013" name="BMC Genomics">
        <title>Comparative genomics of Campylobacter concisus isolates reveals genetic diversity and provides insights into disease association.</title>
        <authorList>
            <person name="Deshpande N.P."/>
            <person name="Kaakoush N.O."/>
            <person name="Wilkins M.R."/>
            <person name="Mitchell H.M."/>
        </authorList>
    </citation>
    <scope>NUCLEOTIDE SEQUENCE [LARGE SCALE GENOMIC DNA]</scope>
    <source>
        <strain evidence="6 7">UNSW2</strain>
    </source>
</reference>
<dbReference type="InterPro" id="IPR045851">
    <property type="entry name" value="AMP-bd_C_sf"/>
</dbReference>
<feature type="domain" description="AMP-binding enzyme C-terminal" evidence="5">
    <location>
        <begin position="363"/>
        <end position="440"/>
    </location>
</feature>
<comment type="caution">
    <text evidence="6">The sequence shown here is derived from an EMBL/GenBank/DDBJ whole genome shotgun (WGS) entry which is preliminary data.</text>
</comment>
<dbReference type="InterPro" id="IPR025110">
    <property type="entry name" value="AMP-bd_C"/>
</dbReference>
<dbReference type="Pfam" id="PF00501">
    <property type="entry name" value="AMP-binding"/>
    <property type="match status" value="1"/>
</dbReference>
<dbReference type="Gene3D" id="3.30.300.30">
    <property type="match status" value="1"/>
</dbReference>
<keyword evidence="2 6" id="KW-0436">Ligase</keyword>
<dbReference type="CDD" id="cd04433">
    <property type="entry name" value="AFD_class_I"/>
    <property type="match status" value="1"/>
</dbReference>
<dbReference type="Pfam" id="PF13193">
    <property type="entry name" value="AMP-binding_C"/>
    <property type="match status" value="1"/>
</dbReference>
<evidence type="ECO:0000313" key="6">
    <source>
        <dbReference type="EMBL" id="ERJ31727.1"/>
    </source>
</evidence>
<evidence type="ECO:0000259" key="5">
    <source>
        <dbReference type="Pfam" id="PF13193"/>
    </source>
</evidence>
<dbReference type="PROSITE" id="PS00455">
    <property type="entry name" value="AMP_BINDING"/>
    <property type="match status" value="1"/>
</dbReference>
<evidence type="ECO:0000313" key="7">
    <source>
        <dbReference type="Proteomes" id="UP000016625"/>
    </source>
</evidence>
<dbReference type="Gene3D" id="3.40.50.12780">
    <property type="entry name" value="N-terminal domain of ligase-like"/>
    <property type="match status" value="1"/>
</dbReference>
<keyword evidence="3" id="KW-0812">Transmembrane</keyword>
<accession>U2FM53</accession>
<evidence type="ECO:0000256" key="3">
    <source>
        <dbReference type="SAM" id="Phobius"/>
    </source>
</evidence>
<gene>
    <name evidence="6" type="ORF">UNSW2_1675</name>
</gene>
<dbReference type="PATRIC" id="fig|1242965.3.peg.1150"/>
<evidence type="ECO:0000256" key="2">
    <source>
        <dbReference type="ARBA" id="ARBA00022598"/>
    </source>
</evidence>
<evidence type="ECO:0000256" key="1">
    <source>
        <dbReference type="ARBA" id="ARBA00006432"/>
    </source>
</evidence>
<feature type="domain" description="AMP-dependent synthetase/ligase" evidence="4">
    <location>
        <begin position="11"/>
        <end position="302"/>
    </location>
</feature>
<dbReference type="PANTHER" id="PTHR24096">
    <property type="entry name" value="LONG-CHAIN-FATTY-ACID--COA LIGASE"/>
    <property type="match status" value="1"/>
</dbReference>